<reference evidence="2 3" key="1">
    <citation type="submission" date="2016-07" db="EMBL/GenBank/DDBJ databases">
        <authorList>
            <consortium name="Pathogen Informatics"/>
        </authorList>
    </citation>
    <scope>NUCLEOTIDE SEQUENCE [LARGE SCALE GENOMIC DNA]</scope>
</reference>
<dbReference type="PANTHER" id="PTHR12839:SF7">
    <property type="entry name" value="REGULATOR OF NONSENSE TRANSCRIPTS 2"/>
    <property type="match status" value="1"/>
</dbReference>
<dbReference type="Pfam" id="PF13576">
    <property type="entry name" value="Pentapeptide_3"/>
    <property type="match status" value="1"/>
</dbReference>
<evidence type="ECO:0008006" key="4">
    <source>
        <dbReference type="Google" id="ProtNLM"/>
    </source>
</evidence>
<dbReference type="Proteomes" id="UP000196402">
    <property type="component" value="Chromosome 7"/>
</dbReference>
<dbReference type="PANTHER" id="PTHR12839">
    <property type="entry name" value="NONSENSE-MEDIATED MRNA DECAY PROTEIN 2 UP-FRAMESHIFT SUPPRESSOR 2"/>
    <property type="match status" value="1"/>
</dbReference>
<name>A0A1G4GVG6_PLAVI</name>
<dbReference type="GO" id="GO:0005737">
    <property type="term" value="C:cytoplasm"/>
    <property type="evidence" value="ECO:0007669"/>
    <property type="project" value="TreeGrafter"/>
</dbReference>
<dbReference type="EMBL" id="LT615245">
    <property type="protein sequence ID" value="SCO66580.1"/>
    <property type="molecule type" value="Genomic_DNA"/>
</dbReference>
<evidence type="ECO:0000313" key="3">
    <source>
        <dbReference type="Proteomes" id="UP000196402"/>
    </source>
</evidence>
<dbReference type="eggNOG" id="KOG2051">
    <property type="taxonomic scope" value="Eukaryota"/>
</dbReference>
<feature type="compositionally biased region" description="Basic and acidic residues" evidence="1">
    <location>
        <begin position="1367"/>
        <end position="1376"/>
    </location>
</feature>
<organism evidence="2 3">
    <name type="scientific">Plasmodium vivax</name>
    <name type="common">malaria parasite P. vivax</name>
    <dbReference type="NCBI Taxonomy" id="5855"/>
    <lineage>
        <taxon>Eukaryota</taxon>
        <taxon>Sar</taxon>
        <taxon>Alveolata</taxon>
        <taxon>Apicomplexa</taxon>
        <taxon>Aconoidasida</taxon>
        <taxon>Haemosporida</taxon>
        <taxon>Plasmodiidae</taxon>
        <taxon>Plasmodium</taxon>
        <taxon>Plasmodium (Plasmodium)</taxon>
    </lineage>
</organism>
<accession>A0A1G4GVG6</accession>
<dbReference type="InterPro" id="IPR016024">
    <property type="entry name" value="ARM-type_fold"/>
</dbReference>
<gene>
    <name evidence="2" type="ORF">PVT01_070029400</name>
</gene>
<proteinExistence type="predicted"/>
<dbReference type="GO" id="GO:0035145">
    <property type="term" value="C:exon-exon junction complex"/>
    <property type="evidence" value="ECO:0007669"/>
    <property type="project" value="TreeGrafter"/>
</dbReference>
<feature type="region of interest" description="Disordered" evidence="1">
    <location>
        <begin position="661"/>
        <end position="712"/>
    </location>
</feature>
<dbReference type="InterPro" id="IPR039762">
    <property type="entry name" value="Nmd2/UPF2"/>
</dbReference>
<dbReference type="VEuPathDB" id="PlasmoDB:PVX_099705"/>
<dbReference type="GO" id="GO:0000184">
    <property type="term" value="P:nuclear-transcribed mRNA catabolic process, nonsense-mediated decay"/>
    <property type="evidence" value="ECO:0007669"/>
    <property type="project" value="InterPro"/>
</dbReference>
<dbReference type="Gene3D" id="1.25.40.180">
    <property type="match status" value="3"/>
</dbReference>
<sequence length="1441" mass="161393">MASAEGCSPNVAAANPVAAREAYLASSRENDALREKAIAWQGGNEEEERQEQSKSPIERKKNVSIIHIHKFINKLKNASAANLEQSYLQTLLEDIKHLNISKYLSEILNCVLNLIHHVRRYSDLFLFVSFIRYVCVNYEHVSEHIDRAIFAKYFRLDEEDKNYFFLVFYELYNNVSESSLSANYAFCQSPLARGVCSGGEYEGANEGVNAAANVPANVPTNVAANVGATSLASDGPSASAKGDGLARQLKELWAFQKAKATAVKNLHTHLRKEGREADSFLLEHDLFSNEGKETKGWKSNLADQKAYIKEMLNDPNLLKKIKKKNKKRRLLLCMYLELVLHNICKNRDLLTYMFMNISFFFTLILDAQVTDRERIGLTAPPQEKRDVSLYATRLDVMREVKKHLAVSTVVTYDYVFANAGTLFGGGSGRAVDGGGRAVDGGGRAVDGGGRAVDGSGKAVDGSGRAVDGCGRAVDGCGSTGGGTVSNAPSKGITANAANTTNAANHANAANEANPALRLGEVKSHVVNLLRVFHHSSMANLLVYLYGEHLINEYSSGRKKSPCQTEDYNFFSVYDRCEKLCCFLGLEVPSLDAIQVVGIDLLGMKDASVNHIKLFDKMKNNSRKDKDGPGDETICFWANEEEKAFYTKFPDYSSINIALHEDEEGEEDTGIAPTNAATPTNAAAPTNAANHATPTNAANAGGPEAPARRDPKKGFPRYLEKLLHMNSEKELEDQVMTFLLNYNTKRKRKLVASSITHINQVVLNLIPFYCRYVAIINVYRKDMALAVLEEVKRITEKLIKEKLPCQNKKTKCIKYLCELAKFKLLDITYILDVLHLLNENFTPDHAELSLHILESCSLLLINNSKTHIRFINMLQKIKKMKSSRNLSTSFDLLFEECCIKIEQEFDPNKKNLKKKKTKSKYTEENQKKKNFLKKLLFHDIEEVPVEEISTHMRKFNWDDLFFTCLFRKYIFKFLAYMSIYQIGSLASLLFYIAMHRPCFVTQVIDELYERIVHIIERNDFKRFNLLIQYAHLFSELFIYRMLSSSSVLDLLYFLVALSDADMANSHHVASIHRLFHENRREALAWRGSSAGSQPGRGGTFEGATFEGATLERATFEDAAFRDTPFGEAAFQDAAFHGDHFPRGDYANPLHKLLLINKRSPVFLNLLQDPDCSSFINIKMICIIVERCGKYFQNAPLLKFKLTKFFLIFARFLRVQEPLPVYVTDLTNNVFDMFCRDMRALATVRQVDKYLLRLLACEYRVYLSTNPPCGITGGGASHGGDSPPLVTEEELTFRLDAEDAAEQHNDAGREKLKGNTRRGGSGPQAKTGQYAHGGAYWDGYGGGYQDRYAGGYQDRYAGTRVRGTTAEDGVPKEKDQRGSHPNQEDATADEDIDEEINAIIKSSILENRSCQSRRAAPQNIKNATLYGKLLGRAGIPVGAKCAK</sequence>
<dbReference type="SUPFAM" id="SSF141571">
    <property type="entry name" value="Pentapeptide repeat-like"/>
    <property type="match status" value="1"/>
</dbReference>
<dbReference type="VEuPathDB" id="PlasmoDB:PVP01_0724300"/>
<dbReference type="VEuPathDB" id="PlasmoDB:PVPAM_070031300"/>
<dbReference type="SUPFAM" id="SSF48371">
    <property type="entry name" value="ARM repeat"/>
    <property type="match status" value="2"/>
</dbReference>
<feature type="compositionally biased region" description="Low complexity" evidence="1">
    <location>
        <begin position="671"/>
        <end position="704"/>
    </location>
</feature>
<evidence type="ECO:0000256" key="1">
    <source>
        <dbReference type="SAM" id="MobiDB-lite"/>
    </source>
</evidence>
<evidence type="ECO:0000313" key="2">
    <source>
        <dbReference type="EMBL" id="SCO66580.1"/>
    </source>
</evidence>
<feature type="compositionally biased region" description="Basic and acidic residues" evidence="1">
    <location>
        <begin position="1299"/>
        <end position="1311"/>
    </location>
</feature>
<feature type="region of interest" description="Disordered" evidence="1">
    <location>
        <begin position="1299"/>
        <end position="1329"/>
    </location>
</feature>
<dbReference type="VEuPathDB" id="PlasmoDB:PVW1_070030700"/>
<dbReference type="InterPro" id="IPR001646">
    <property type="entry name" value="5peptide_repeat"/>
</dbReference>
<feature type="region of interest" description="Disordered" evidence="1">
    <location>
        <begin position="1358"/>
        <end position="1387"/>
    </location>
</feature>
<protein>
    <recommendedName>
        <fullName evidence="4">Armadillo repeat protein</fullName>
    </recommendedName>
</protein>